<protein>
    <recommendedName>
        <fullName evidence="2">Anti-sigma factor antagonist</fullName>
    </recommendedName>
</protein>
<dbReference type="Pfam" id="PF01740">
    <property type="entry name" value="STAS"/>
    <property type="match status" value="1"/>
</dbReference>
<evidence type="ECO:0000256" key="2">
    <source>
        <dbReference type="RuleBase" id="RU003749"/>
    </source>
</evidence>
<dbReference type="EMBL" id="BOML01000021">
    <property type="protein sequence ID" value="GIE01369.1"/>
    <property type="molecule type" value="Genomic_DNA"/>
</dbReference>
<evidence type="ECO:0000256" key="1">
    <source>
        <dbReference type="ARBA" id="ARBA00009013"/>
    </source>
</evidence>
<dbReference type="InterPro" id="IPR036513">
    <property type="entry name" value="STAS_dom_sf"/>
</dbReference>
<evidence type="ECO:0000259" key="3">
    <source>
        <dbReference type="PROSITE" id="PS50801"/>
    </source>
</evidence>
<dbReference type="InterPro" id="IPR003658">
    <property type="entry name" value="Anti-sigma_ant"/>
</dbReference>
<feature type="domain" description="STAS" evidence="3">
    <location>
        <begin position="5"/>
        <end position="113"/>
    </location>
</feature>
<sequence length="120" mass="13070">MPTVQVVTLSLTASTAVVRVDRDIDPEVVPELRVALDEAVRARPRVVVDLARVHVIEATGLGILVRARSAARQREGELVLAAPSRFVQTVLHTMRLHTAFPLYESADEAVEDAQEPISPA</sequence>
<dbReference type="PROSITE" id="PS50801">
    <property type="entry name" value="STAS"/>
    <property type="match status" value="1"/>
</dbReference>
<dbReference type="PANTHER" id="PTHR33495">
    <property type="entry name" value="ANTI-SIGMA FACTOR ANTAGONIST TM_1081-RELATED-RELATED"/>
    <property type="match status" value="1"/>
</dbReference>
<proteinExistence type="inferred from homology"/>
<reference evidence="4 5" key="1">
    <citation type="submission" date="2021-01" db="EMBL/GenBank/DDBJ databases">
        <title>Whole genome shotgun sequence of Actinoplanes durhamensis NBRC 14914.</title>
        <authorList>
            <person name="Komaki H."/>
            <person name="Tamura T."/>
        </authorList>
    </citation>
    <scope>NUCLEOTIDE SEQUENCE [LARGE SCALE GENOMIC DNA]</scope>
    <source>
        <strain evidence="4 5">NBRC 14914</strain>
    </source>
</reference>
<organism evidence="4 5">
    <name type="scientific">Paractinoplanes durhamensis</name>
    <dbReference type="NCBI Taxonomy" id="113563"/>
    <lineage>
        <taxon>Bacteria</taxon>
        <taxon>Bacillati</taxon>
        <taxon>Actinomycetota</taxon>
        <taxon>Actinomycetes</taxon>
        <taxon>Micromonosporales</taxon>
        <taxon>Micromonosporaceae</taxon>
        <taxon>Paractinoplanes</taxon>
    </lineage>
</organism>
<dbReference type="Gene3D" id="3.30.750.24">
    <property type="entry name" value="STAS domain"/>
    <property type="match status" value="1"/>
</dbReference>
<comment type="caution">
    <text evidence="4">The sequence shown here is derived from an EMBL/GenBank/DDBJ whole genome shotgun (WGS) entry which is preliminary data.</text>
</comment>
<keyword evidence="5" id="KW-1185">Reference proteome</keyword>
<dbReference type="PANTHER" id="PTHR33495:SF2">
    <property type="entry name" value="ANTI-SIGMA FACTOR ANTAGONIST TM_1081-RELATED"/>
    <property type="match status" value="1"/>
</dbReference>
<gene>
    <name evidence="4" type="primary">rsbV_2</name>
    <name evidence="4" type="ORF">Adu01nite_27190</name>
</gene>
<accession>A0ABQ3YUX5</accession>
<evidence type="ECO:0000313" key="4">
    <source>
        <dbReference type="EMBL" id="GIE01369.1"/>
    </source>
</evidence>
<comment type="similarity">
    <text evidence="1 2">Belongs to the anti-sigma-factor antagonist family.</text>
</comment>
<dbReference type="InterPro" id="IPR002645">
    <property type="entry name" value="STAS_dom"/>
</dbReference>
<dbReference type="SUPFAM" id="SSF52091">
    <property type="entry name" value="SpoIIaa-like"/>
    <property type="match status" value="1"/>
</dbReference>
<name>A0ABQ3YUX5_9ACTN</name>
<dbReference type="Proteomes" id="UP000637628">
    <property type="component" value="Unassembled WGS sequence"/>
</dbReference>
<evidence type="ECO:0000313" key="5">
    <source>
        <dbReference type="Proteomes" id="UP000637628"/>
    </source>
</evidence>
<dbReference type="NCBIfam" id="TIGR00377">
    <property type="entry name" value="ant_ant_sig"/>
    <property type="match status" value="1"/>
</dbReference>
<dbReference type="CDD" id="cd07043">
    <property type="entry name" value="STAS_anti-anti-sigma_factors"/>
    <property type="match status" value="1"/>
</dbReference>